<accession>A0A645CQ47</accession>
<evidence type="ECO:0000313" key="1">
    <source>
        <dbReference type="EMBL" id="MPM79004.1"/>
    </source>
</evidence>
<dbReference type="AlphaFoldDB" id="A0A645CQ47"/>
<organism evidence="1">
    <name type="scientific">bioreactor metagenome</name>
    <dbReference type="NCBI Taxonomy" id="1076179"/>
    <lineage>
        <taxon>unclassified sequences</taxon>
        <taxon>metagenomes</taxon>
        <taxon>ecological metagenomes</taxon>
    </lineage>
</organism>
<protein>
    <submittedName>
        <fullName evidence="1">Uncharacterized protein</fullName>
    </submittedName>
</protein>
<sequence>MDNKTALLKPFSIWARETQELHPEIISHWMNSNDPFRRAMAKTILEASGGLKLWE</sequence>
<gene>
    <name evidence="1" type="ORF">SDC9_126020</name>
</gene>
<proteinExistence type="predicted"/>
<dbReference type="EMBL" id="VSSQ01029042">
    <property type="protein sequence ID" value="MPM79004.1"/>
    <property type="molecule type" value="Genomic_DNA"/>
</dbReference>
<reference evidence="1" key="1">
    <citation type="submission" date="2019-08" db="EMBL/GenBank/DDBJ databases">
        <authorList>
            <person name="Kucharzyk K."/>
            <person name="Murdoch R.W."/>
            <person name="Higgins S."/>
            <person name="Loffler F."/>
        </authorList>
    </citation>
    <scope>NUCLEOTIDE SEQUENCE</scope>
</reference>
<comment type="caution">
    <text evidence="1">The sequence shown here is derived from an EMBL/GenBank/DDBJ whole genome shotgun (WGS) entry which is preliminary data.</text>
</comment>
<name>A0A645CQ47_9ZZZZ</name>